<protein>
    <recommendedName>
        <fullName evidence="4">Cytochrome c oxidase assembly protein COX16, mitochondrial</fullName>
    </recommendedName>
    <alternativeName>
        <fullName evidence="5">Cytochrome c oxidase assembly protein cox16, mitochondrial</fullName>
    </alternativeName>
</protein>
<evidence type="ECO:0000256" key="12">
    <source>
        <dbReference type="SAM" id="Phobius"/>
    </source>
</evidence>
<feature type="region of interest" description="Disordered" evidence="11">
    <location>
        <begin position="101"/>
        <end position="121"/>
    </location>
</feature>
<evidence type="ECO:0000256" key="8">
    <source>
        <dbReference type="ARBA" id="ARBA00022989"/>
    </source>
</evidence>
<comment type="subcellular location">
    <subcellularLocation>
        <location evidence="2">Mitochondrion inner membrane</location>
        <topology evidence="2">Single-pass membrane protein</topology>
    </subcellularLocation>
</comment>
<dbReference type="Proteomes" id="UP001151518">
    <property type="component" value="Unassembled WGS sequence"/>
</dbReference>
<comment type="function">
    <text evidence="1">Required for the assembly of the mitochondrial respiratory chain complex IV (CIV), also known as cytochrome c oxidase. May participate in merging the COX1 and COX2 assembly lines.</text>
</comment>
<evidence type="ECO:0000256" key="3">
    <source>
        <dbReference type="ARBA" id="ARBA00008370"/>
    </source>
</evidence>
<evidence type="ECO:0000256" key="2">
    <source>
        <dbReference type="ARBA" id="ARBA00004434"/>
    </source>
</evidence>
<evidence type="ECO:0000256" key="5">
    <source>
        <dbReference type="ARBA" id="ARBA00019222"/>
    </source>
</evidence>
<evidence type="ECO:0000313" key="14">
    <source>
        <dbReference type="Proteomes" id="UP001151518"/>
    </source>
</evidence>
<evidence type="ECO:0000256" key="9">
    <source>
        <dbReference type="ARBA" id="ARBA00023128"/>
    </source>
</evidence>
<keyword evidence="7" id="KW-0999">Mitochondrion inner membrane</keyword>
<comment type="similarity">
    <text evidence="3">Belongs to the COX16 family.</text>
</comment>
<dbReference type="OrthoDB" id="5516033at2759"/>
<proteinExistence type="inferred from homology"/>
<dbReference type="PANTHER" id="PTHR17130">
    <property type="entry name" value="MITOCHONDRIAL OUTER MEMBRANE PROTEIN 25"/>
    <property type="match status" value="1"/>
</dbReference>
<evidence type="ECO:0000256" key="6">
    <source>
        <dbReference type="ARBA" id="ARBA00022692"/>
    </source>
</evidence>
<dbReference type="Pfam" id="PF14138">
    <property type="entry name" value="COX16"/>
    <property type="match status" value="1"/>
</dbReference>
<reference evidence="13" key="1">
    <citation type="submission" date="2022-07" db="EMBL/GenBank/DDBJ databases">
        <title>Phylogenomic reconstructions and comparative analyses of Kickxellomycotina fungi.</title>
        <authorList>
            <person name="Reynolds N.K."/>
            <person name="Stajich J.E."/>
            <person name="Barry K."/>
            <person name="Grigoriev I.V."/>
            <person name="Crous P."/>
            <person name="Smith M.E."/>
        </authorList>
    </citation>
    <scope>NUCLEOTIDE SEQUENCE</scope>
    <source>
        <strain evidence="13">NRRL 3115</strain>
    </source>
</reference>
<evidence type="ECO:0000256" key="10">
    <source>
        <dbReference type="ARBA" id="ARBA00023136"/>
    </source>
</evidence>
<evidence type="ECO:0000313" key="13">
    <source>
        <dbReference type="EMBL" id="KAJ2676725.1"/>
    </source>
</evidence>
<keyword evidence="8 12" id="KW-1133">Transmembrane helix</keyword>
<gene>
    <name evidence="13" type="primary">COX16</name>
    <name evidence="13" type="ORF">GGI25_003477</name>
</gene>
<dbReference type="GO" id="GO:0033617">
    <property type="term" value="P:mitochondrial respiratory chain complex IV assembly"/>
    <property type="evidence" value="ECO:0007669"/>
    <property type="project" value="TreeGrafter"/>
</dbReference>
<feature type="compositionally biased region" description="Basic and acidic residues" evidence="11">
    <location>
        <begin position="102"/>
        <end position="121"/>
    </location>
</feature>
<keyword evidence="10 12" id="KW-0472">Membrane</keyword>
<evidence type="ECO:0000256" key="4">
    <source>
        <dbReference type="ARBA" id="ARBA00015368"/>
    </source>
</evidence>
<dbReference type="PANTHER" id="PTHR17130:SF14">
    <property type="entry name" value="CYTOCHROME C OXIDASE ASSEMBLY PROTEIN COX16 HOMOLOG, MITOCHONDRIAL"/>
    <property type="match status" value="1"/>
</dbReference>
<dbReference type="GO" id="GO:0005743">
    <property type="term" value="C:mitochondrial inner membrane"/>
    <property type="evidence" value="ECO:0007669"/>
    <property type="project" value="UniProtKB-SubCell"/>
</dbReference>
<dbReference type="EMBL" id="JANBTW010000038">
    <property type="protein sequence ID" value="KAJ2676725.1"/>
    <property type="molecule type" value="Genomic_DNA"/>
</dbReference>
<dbReference type="AlphaFoldDB" id="A0A9W8G737"/>
<keyword evidence="9" id="KW-0496">Mitochondrion</keyword>
<evidence type="ECO:0000256" key="7">
    <source>
        <dbReference type="ARBA" id="ARBA00022792"/>
    </source>
</evidence>
<sequence length="121" mass="14434">MRFESETEPKHWRPYGAPKQSKFQRLSKKHPFLLVGLPFLTAVIGGSFILLPSQTTKYEVRDKVMKQAPIRERENKKEGKRKEFNLQEEYFKMQARGQWGDWEPKRVERPPEDEPVFDRQG</sequence>
<organism evidence="13 14">
    <name type="scientific">Coemansia spiralis</name>
    <dbReference type="NCBI Taxonomy" id="417178"/>
    <lineage>
        <taxon>Eukaryota</taxon>
        <taxon>Fungi</taxon>
        <taxon>Fungi incertae sedis</taxon>
        <taxon>Zoopagomycota</taxon>
        <taxon>Kickxellomycotina</taxon>
        <taxon>Kickxellomycetes</taxon>
        <taxon>Kickxellales</taxon>
        <taxon>Kickxellaceae</taxon>
        <taxon>Coemansia</taxon>
    </lineage>
</organism>
<accession>A0A9W8G737</accession>
<keyword evidence="6 12" id="KW-0812">Transmembrane</keyword>
<dbReference type="InterPro" id="IPR020164">
    <property type="entry name" value="Cyt_c_Oxase_assmbl_COX16"/>
</dbReference>
<feature type="transmembrane region" description="Helical" evidence="12">
    <location>
        <begin position="32"/>
        <end position="51"/>
    </location>
</feature>
<name>A0A9W8G737_9FUNG</name>
<evidence type="ECO:0000256" key="11">
    <source>
        <dbReference type="SAM" id="MobiDB-lite"/>
    </source>
</evidence>
<evidence type="ECO:0000256" key="1">
    <source>
        <dbReference type="ARBA" id="ARBA00002490"/>
    </source>
</evidence>
<comment type="caution">
    <text evidence="13">The sequence shown here is derived from an EMBL/GenBank/DDBJ whole genome shotgun (WGS) entry which is preliminary data.</text>
</comment>